<comment type="similarity">
    <text evidence="3">Belongs to the ribose 5-phosphate isomerase family.</text>
</comment>
<dbReference type="SUPFAM" id="SSF100950">
    <property type="entry name" value="NagB/RpiA/CoA transferase-like"/>
    <property type="match status" value="1"/>
</dbReference>
<evidence type="ECO:0000256" key="1">
    <source>
        <dbReference type="ARBA" id="ARBA00001713"/>
    </source>
</evidence>
<accession>A0A6J4P1K0</accession>
<proteinExistence type="inferred from homology"/>
<comment type="caution">
    <text evidence="3">Lacks conserved residue(s) required for the propagation of feature annotation.</text>
</comment>
<dbReference type="GO" id="GO:0009052">
    <property type="term" value="P:pentose-phosphate shunt, non-oxidative branch"/>
    <property type="evidence" value="ECO:0007669"/>
    <property type="project" value="UniProtKB-UniRule"/>
</dbReference>
<feature type="binding site" evidence="3">
    <location>
        <begin position="98"/>
        <end position="101"/>
    </location>
    <ligand>
        <name>substrate</name>
    </ligand>
</feature>
<dbReference type="EMBL" id="CADCVA010000039">
    <property type="protein sequence ID" value="CAA9402422.1"/>
    <property type="molecule type" value="Genomic_DNA"/>
</dbReference>
<dbReference type="Gene3D" id="3.30.70.260">
    <property type="match status" value="1"/>
</dbReference>
<feature type="binding site" evidence="3">
    <location>
        <begin position="85"/>
        <end position="88"/>
    </location>
    <ligand>
        <name>substrate</name>
    </ligand>
</feature>
<feature type="active site" description="Proton acceptor" evidence="3">
    <location>
        <position position="107"/>
    </location>
</feature>
<comment type="function">
    <text evidence="3">Catalyzes the reversible conversion of ribose-5-phosphate to ribulose 5-phosphate.</text>
</comment>
<dbReference type="InterPro" id="IPR020672">
    <property type="entry name" value="Ribose5P_isomerase_typA_subgr"/>
</dbReference>
<comment type="pathway">
    <text evidence="3">Carbohydrate degradation; pentose phosphate pathway; D-ribose 5-phosphate from D-ribulose 5-phosphate (non-oxidative stage): step 1/1.</text>
</comment>
<comment type="catalytic activity">
    <reaction evidence="1 3">
        <text>aldehydo-D-ribose 5-phosphate = D-ribulose 5-phosphate</text>
        <dbReference type="Rhea" id="RHEA:14657"/>
        <dbReference type="ChEBI" id="CHEBI:58121"/>
        <dbReference type="ChEBI" id="CHEBI:58273"/>
        <dbReference type="EC" id="5.3.1.6"/>
    </reaction>
</comment>
<gene>
    <name evidence="3" type="primary">rpiA</name>
    <name evidence="4" type="ORF">AVDCRST_MAG82-285</name>
</gene>
<reference evidence="4" key="1">
    <citation type="submission" date="2020-02" db="EMBL/GenBank/DDBJ databases">
        <authorList>
            <person name="Meier V. D."/>
        </authorList>
    </citation>
    <scope>NUCLEOTIDE SEQUENCE</scope>
    <source>
        <strain evidence="4">AVDCRST_MAG82</strain>
    </source>
</reference>
<dbReference type="HAMAP" id="MF_00170">
    <property type="entry name" value="Rib_5P_isom_A"/>
    <property type="match status" value="1"/>
</dbReference>
<dbReference type="NCBIfam" id="NF001924">
    <property type="entry name" value="PRK00702.1"/>
    <property type="match status" value="1"/>
</dbReference>
<dbReference type="FunFam" id="3.40.50.1360:FF:000001">
    <property type="entry name" value="Ribose-5-phosphate isomerase A"/>
    <property type="match status" value="1"/>
</dbReference>
<dbReference type="UniPathway" id="UPA00115">
    <property type="reaction ID" value="UER00412"/>
</dbReference>
<dbReference type="PANTHER" id="PTHR43748:SF3">
    <property type="entry name" value="RIBOSE-5-PHOSPHATE ISOMERASE 3, CHLOROPLASTIC-RELATED"/>
    <property type="match status" value="1"/>
</dbReference>
<keyword evidence="2 3" id="KW-0413">Isomerase</keyword>
<dbReference type="Gene3D" id="3.40.50.1360">
    <property type="match status" value="1"/>
</dbReference>
<dbReference type="EC" id="5.3.1.6" evidence="3"/>
<dbReference type="InterPro" id="IPR004788">
    <property type="entry name" value="Ribose5P_isomerase_type_A"/>
</dbReference>
<name>A0A6J4P1K0_9ACTN</name>
<dbReference type="InterPro" id="IPR050262">
    <property type="entry name" value="Ribose-5P_isomerase"/>
</dbReference>
<comment type="subunit">
    <text evidence="3">Homodimer.</text>
</comment>
<dbReference type="PANTHER" id="PTHR43748">
    <property type="entry name" value="RIBOSE-5-PHOSPHATE ISOMERASE 3, CHLOROPLASTIC-RELATED"/>
    <property type="match status" value="1"/>
</dbReference>
<dbReference type="NCBIfam" id="TIGR00021">
    <property type="entry name" value="rpiA"/>
    <property type="match status" value="1"/>
</dbReference>
<dbReference type="SUPFAM" id="SSF75445">
    <property type="entry name" value="D-ribose-5-phosphate isomerase (RpiA), lid domain"/>
    <property type="match status" value="1"/>
</dbReference>
<evidence type="ECO:0000313" key="4">
    <source>
        <dbReference type="EMBL" id="CAA9402422.1"/>
    </source>
</evidence>
<evidence type="ECO:0000256" key="2">
    <source>
        <dbReference type="ARBA" id="ARBA00023235"/>
    </source>
</evidence>
<dbReference type="Pfam" id="PF06026">
    <property type="entry name" value="Rib_5-P_isom_A"/>
    <property type="match status" value="1"/>
</dbReference>
<dbReference type="InterPro" id="IPR037171">
    <property type="entry name" value="NagB/RpiA_transferase-like"/>
</dbReference>
<evidence type="ECO:0000256" key="3">
    <source>
        <dbReference type="HAMAP-Rule" id="MF_00170"/>
    </source>
</evidence>
<sequence length="233" mass="24471">MSDDGFKRAAASAAVERYVEDGMVVGLGTGSTATFAVRRIGELVSSGELKDVRGVPTSARTTALANELGIPLATLSEARPYLTIDGTDEVSPDLTLIKGRGGALLREKIVASSSEEGLIVVADSTKMVDSLGAGPLPVEIDTFGWEITLQALAALGCEPELRMDWTDPDRPFVTDGGHYTADCKFDPIPDPASLEVEIKQIPGALECGLFVNLARAAIISGKNGTKAIEAKPR</sequence>
<dbReference type="CDD" id="cd01398">
    <property type="entry name" value="RPI_A"/>
    <property type="match status" value="1"/>
</dbReference>
<feature type="binding site" evidence="3">
    <location>
        <begin position="29"/>
        <end position="32"/>
    </location>
    <ligand>
        <name>substrate</name>
    </ligand>
</feature>
<protein>
    <recommendedName>
        <fullName evidence="3">Ribose-5-phosphate isomerase A</fullName>
        <ecNumber evidence="3">5.3.1.6</ecNumber>
    </recommendedName>
    <alternativeName>
        <fullName evidence="3">Phosphoriboisomerase A</fullName>
        <shortName evidence="3">PRI</shortName>
    </alternativeName>
</protein>
<dbReference type="AlphaFoldDB" id="A0A6J4P1K0"/>
<dbReference type="GO" id="GO:0004751">
    <property type="term" value="F:ribose-5-phosphate isomerase activity"/>
    <property type="evidence" value="ECO:0007669"/>
    <property type="project" value="UniProtKB-UniRule"/>
</dbReference>
<organism evidence="4">
    <name type="scientific">uncultured Rubrobacteraceae bacterium</name>
    <dbReference type="NCBI Taxonomy" id="349277"/>
    <lineage>
        <taxon>Bacteria</taxon>
        <taxon>Bacillati</taxon>
        <taxon>Actinomycetota</taxon>
        <taxon>Rubrobacteria</taxon>
        <taxon>Rubrobacterales</taxon>
        <taxon>Rubrobacteraceae</taxon>
        <taxon>environmental samples</taxon>
    </lineage>
</organism>